<evidence type="ECO:0000256" key="5">
    <source>
        <dbReference type="ARBA" id="ARBA00022840"/>
    </source>
</evidence>
<accession>A0ABV7U7W3</accession>
<dbReference type="InterPro" id="IPR002173">
    <property type="entry name" value="Carboh/pur_kinase_PfkB_CS"/>
</dbReference>
<dbReference type="InterPro" id="IPR050306">
    <property type="entry name" value="PfkB_Carbo_kinase"/>
</dbReference>
<keyword evidence="3" id="KW-0547">Nucleotide-binding</keyword>
<keyword evidence="5" id="KW-0067">ATP-binding</keyword>
<dbReference type="CDD" id="cd01166">
    <property type="entry name" value="KdgK"/>
    <property type="match status" value="1"/>
</dbReference>
<dbReference type="Proteomes" id="UP001595539">
    <property type="component" value="Unassembled WGS sequence"/>
</dbReference>
<keyword evidence="4 7" id="KW-0418">Kinase</keyword>
<dbReference type="InterPro" id="IPR029056">
    <property type="entry name" value="Ribokinase-like"/>
</dbReference>
<keyword evidence="8" id="KW-1185">Reference proteome</keyword>
<dbReference type="Pfam" id="PF00294">
    <property type="entry name" value="PfkB"/>
    <property type="match status" value="1"/>
</dbReference>
<evidence type="ECO:0000256" key="1">
    <source>
        <dbReference type="ARBA" id="ARBA00010688"/>
    </source>
</evidence>
<comment type="caution">
    <text evidence="7">The sequence shown here is derived from an EMBL/GenBank/DDBJ whole genome shotgun (WGS) entry which is preliminary data.</text>
</comment>
<dbReference type="PANTHER" id="PTHR43085:SF1">
    <property type="entry name" value="PSEUDOURIDINE KINASE-RELATED"/>
    <property type="match status" value="1"/>
</dbReference>
<evidence type="ECO:0000256" key="4">
    <source>
        <dbReference type="ARBA" id="ARBA00022777"/>
    </source>
</evidence>
<dbReference type="PANTHER" id="PTHR43085">
    <property type="entry name" value="HEXOKINASE FAMILY MEMBER"/>
    <property type="match status" value="1"/>
</dbReference>
<proteinExistence type="inferred from homology"/>
<dbReference type="EMBL" id="JBHRXY010000018">
    <property type="protein sequence ID" value="MFC3631053.1"/>
    <property type="molecule type" value="Genomic_DNA"/>
</dbReference>
<dbReference type="SUPFAM" id="SSF53613">
    <property type="entry name" value="Ribokinase-like"/>
    <property type="match status" value="1"/>
</dbReference>
<organism evidence="7 8">
    <name type="scientific">Paracoccus angustae</name>
    <dbReference type="NCBI Taxonomy" id="1671480"/>
    <lineage>
        <taxon>Bacteria</taxon>
        <taxon>Pseudomonadati</taxon>
        <taxon>Pseudomonadota</taxon>
        <taxon>Alphaproteobacteria</taxon>
        <taxon>Rhodobacterales</taxon>
        <taxon>Paracoccaceae</taxon>
        <taxon>Paracoccus</taxon>
    </lineage>
</organism>
<sequence>MRKVLTIGEILVEIVATTRGDGFLDVQPLVGPYPSGAPAIFVDQVGKLGMPAAIVSRVGDDDFGQLNIARLREDSVDVSGIEIAPGESTGSAFIRYREDGSRSFVYNIRYSACGNLQPSAASDALIDNCDHLHVMGTALTAPGLRDMVLEAGRRIKARGGTISFDPNLRAEILGTPGLADDVAHVLAMTDLFMPSGDEVFLFGKARDEAAAVAELLERGVKTVVIKRGSEGASVFEKGVRYDAPALAVTEVDPTGAGDSFGGAFLSFWLAGADPAVALRYANAAGARAVTKLGPMEGTSTRAELDALLSEQGVEA</sequence>
<dbReference type="PROSITE" id="PS00584">
    <property type="entry name" value="PFKB_KINASES_2"/>
    <property type="match status" value="1"/>
</dbReference>
<dbReference type="GO" id="GO:0016301">
    <property type="term" value="F:kinase activity"/>
    <property type="evidence" value="ECO:0007669"/>
    <property type="project" value="UniProtKB-KW"/>
</dbReference>
<evidence type="ECO:0000313" key="7">
    <source>
        <dbReference type="EMBL" id="MFC3631053.1"/>
    </source>
</evidence>
<reference evidence="8" key="1">
    <citation type="journal article" date="2019" name="Int. J. Syst. Evol. Microbiol.">
        <title>The Global Catalogue of Microorganisms (GCM) 10K type strain sequencing project: providing services to taxonomists for standard genome sequencing and annotation.</title>
        <authorList>
            <consortium name="The Broad Institute Genomics Platform"/>
            <consortium name="The Broad Institute Genome Sequencing Center for Infectious Disease"/>
            <person name="Wu L."/>
            <person name="Ma J."/>
        </authorList>
    </citation>
    <scope>NUCLEOTIDE SEQUENCE [LARGE SCALE GENOMIC DNA]</scope>
    <source>
        <strain evidence="8">KCTC 42473</strain>
    </source>
</reference>
<keyword evidence="2" id="KW-0808">Transferase</keyword>
<dbReference type="InterPro" id="IPR011611">
    <property type="entry name" value="PfkB_dom"/>
</dbReference>
<evidence type="ECO:0000313" key="8">
    <source>
        <dbReference type="Proteomes" id="UP001595539"/>
    </source>
</evidence>
<evidence type="ECO:0000259" key="6">
    <source>
        <dbReference type="Pfam" id="PF00294"/>
    </source>
</evidence>
<dbReference type="Gene3D" id="3.40.1190.20">
    <property type="match status" value="1"/>
</dbReference>
<comment type="similarity">
    <text evidence="1">Belongs to the carbohydrate kinase PfkB family.</text>
</comment>
<gene>
    <name evidence="7" type="ORF">ACFOM8_16550</name>
</gene>
<feature type="domain" description="Carbohydrate kinase PfkB" evidence="6">
    <location>
        <begin position="1"/>
        <end position="299"/>
    </location>
</feature>
<dbReference type="RefSeq" id="WP_377763189.1">
    <property type="nucleotide sequence ID" value="NZ_JBHRXY010000018.1"/>
</dbReference>
<evidence type="ECO:0000256" key="2">
    <source>
        <dbReference type="ARBA" id="ARBA00022679"/>
    </source>
</evidence>
<name>A0ABV7U7W3_9RHOB</name>
<protein>
    <submittedName>
        <fullName evidence="7">Sugar kinase</fullName>
    </submittedName>
</protein>
<evidence type="ECO:0000256" key="3">
    <source>
        <dbReference type="ARBA" id="ARBA00022741"/>
    </source>
</evidence>